<organism evidence="2">
    <name type="scientific">Sesamum angustifolium</name>
    <dbReference type="NCBI Taxonomy" id="2727405"/>
    <lineage>
        <taxon>Eukaryota</taxon>
        <taxon>Viridiplantae</taxon>
        <taxon>Streptophyta</taxon>
        <taxon>Embryophyta</taxon>
        <taxon>Tracheophyta</taxon>
        <taxon>Spermatophyta</taxon>
        <taxon>Magnoliopsida</taxon>
        <taxon>eudicotyledons</taxon>
        <taxon>Gunneridae</taxon>
        <taxon>Pentapetalae</taxon>
        <taxon>asterids</taxon>
        <taxon>lamiids</taxon>
        <taxon>Lamiales</taxon>
        <taxon>Pedaliaceae</taxon>
        <taxon>Sesamum</taxon>
    </lineage>
</organism>
<name>A0AAW2PWS3_9LAMI</name>
<dbReference type="InterPro" id="IPR001584">
    <property type="entry name" value="Integrase_cat-core"/>
</dbReference>
<dbReference type="PANTHER" id="PTHR37984:SF5">
    <property type="entry name" value="PROTEIN NYNRIN-LIKE"/>
    <property type="match status" value="1"/>
</dbReference>
<comment type="caution">
    <text evidence="2">The sequence shown here is derived from an EMBL/GenBank/DDBJ whole genome shotgun (WGS) entry which is preliminary data.</text>
</comment>
<feature type="domain" description="Integrase catalytic" evidence="1">
    <location>
        <begin position="1"/>
        <end position="155"/>
    </location>
</feature>
<proteinExistence type="predicted"/>
<evidence type="ECO:0000259" key="1">
    <source>
        <dbReference type="PROSITE" id="PS50994"/>
    </source>
</evidence>
<dbReference type="SUPFAM" id="SSF53098">
    <property type="entry name" value="Ribonuclease H-like"/>
    <property type="match status" value="1"/>
</dbReference>
<dbReference type="AlphaFoldDB" id="A0AAW2PWS3"/>
<dbReference type="InterPro" id="IPR050951">
    <property type="entry name" value="Retrovirus_Pol_polyprotein"/>
</dbReference>
<dbReference type="PROSITE" id="PS50994">
    <property type="entry name" value="INTEGRASE"/>
    <property type="match status" value="1"/>
</dbReference>
<protein>
    <recommendedName>
        <fullName evidence="1">Integrase catalytic domain-containing protein</fullName>
    </recommendedName>
</protein>
<evidence type="ECO:0000313" key="2">
    <source>
        <dbReference type="EMBL" id="KAL0359912.1"/>
    </source>
</evidence>
<reference evidence="2" key="2">
    <citation type="journal article" date="2024" name="Plant">
        <title>Genomic evolution and insights into agronomic trait innovations of Sesamum species.</title>
        <authorList>
            <person name="Miao H."/>
            <person name="Wang L."/>
            <person name="Qu L."/>
            <person name="Liu H."/>
            <person name="Sun Y."/>
            <person name="Le M."/>
            <person name="Wang Q."/>
            <person name="Wei S."/>
            <person name="Zheng Y."/>
            <person name="Lin W."/>
            <person name="Duan Y."/>
            <person name="Cao H."/>
            <person name="Xiong S."/>
            <person name="Wang X."/>
            <person name="Wei L."/>
            <person name="Li C."/>
            <person name="Ma Q."/>
            <person name="Ju M."/>
            <person name="Zhao R."/>
            <person name="Li G."/>
            <person name="Mu C."/>
            <person name="Tian Q."/>
            <person name="Mei H."/>
            <person name="Zhang T."/>
            <person name="Gao T."/>
            <person name="Zhang H."/>
        </authorList>
    </citation>
    <scope>NUCLEOTIDE SEQUENCE</scope>
    <source>
        <strain evidence="2">G01</strain>
    </source>
</reference>
<dbReference type="GO" id="GO:0015074">
    <property type="term" value="P:DNA integration"/>
    <property type="evidence" value="ECO:0007669"/>
    <property type="project" value="InterPro"/>
</dbReference>
<gene>
    <name evidence="2" type="ORF">Sangu_0840600</name>
</gene>
<dbReference type="Gene3D" id="3.30.420.10">
    <property type="entry name" value="Ribonuclease H-like superfamily/Ribonuclease H"/>
    <property type="match status" value="1"/>
</dbReference>
<dbReference type="GO" id="GO:0003676">
    <property type="term" value="F:nucleic acid binding"/>
    <property type="evidence" value="ECO:0007669"/>
    <property type="project" value="InterPro"/>
</dbReference>
<reference evidence="2" key="1">
    <citation type="submission" date="2020-06" db="EMBL/GenBank/DDBJ databases">
        <authorList>
            <person name="Li T."/>
            <person name="Hu X."/>
            <person name="Zhang T."/>
            <person name="Song X."/>
            <person name="Zhang H."/>
            <person name="Dai N."/>
            <person name="Sheng W."/>
            <person name="Hou X."/>
            <person name="Wei L."/>
        </authorList>
    </citation>
    <scope>NUCLEOTIDE SEQUENCE</scope>
    <source>
        <strain evidence="2">G01</strain>
        <tissue evidence="2">Leaf</tissue>
    </source>
</reference>
<dbReference type="PANTHER" id="PTHR37984">
    <property type="entry name" value="PROTEIN CBG26694"/>
    <property type="match status" value="1"/>
</dbReference>
<accession>A0AAW2PWS3</accession>
<dbReference type="InterPro" id="IPR036397">
    <property type="entry name" value="RNaseH_sf"/>
</dbReference>
<dbReference type="Pfam" id="PF00665">
    <property type="entry name" value="rve"/>
    <property type="match status" value="1"/>
</dbReference>
<sequence>MGLDIVGPITPESSAGHVYILATTDYFSKWAEAIPLKLVKKKTVVDFIRVNIIFQYGVPRYIITDNGRPFYNKSMDKLCVQFGFKQHKSSMYNATANDLAEAFHKILCNLLKKVVSKSKRDGDEKIGEALWHTGQRITPLVKLLHIPWSMVSKSYFL</sequence>
<dbReference type="InterPro" id="IPR012337">
    <property type="entry name" value="RNaseH-like_sf"/>
</dbReference>
<dbReference type="EMBL" id="JACGWK010000004">
    <property type="protein sequence ID" value="KAL0359912.1"/>
    <property type="molecule type" value="Genomic_DNA"/>
</dbReference>